<dbReference type="GO" id="GO:0016757">
    <property type="term" value="F:glycosyltransferase activity"/>
    <property type="evidence" value="ECO:0007669"/>
    <property type="project" value="UniProtKB-KW"/>
</dbReference>
<feature type="transmembrane region" description="Helical" evidence="1">
    <location>
        <begin position="261"/>
        <end position="282"/>
    </location>
</feature>
<evidence type="ECO:0000313" key="3">
    <source>
        <dbReference type="Proteomes" id="UP001595841"/>
    </source>
</evidence>
<keyword evidence="1" id="KW-0472">Membrane</keyword>
<evidence type="ECO:0000256" key="1">
    <source>
        <dbReference type="SAM" id="Phobius"/>
    </source>
</evidence>
<protein>
    <submittedName>
        <fullName evidence="2">Glycosyltransferase family 2 protein</fullName>
        <ecNumber evidence="2">2.4.-.-</ecNumber>
    </submittedName>
</protein>
<dbReference type="EMBL" id="JBHSCL010000004">
    <property type="protein sequence ID" value="MFC4220516.1"/>
    <property type="molecule type" value="Genomic_DNA"/>
</dbReference>
<keyword evidence="3" id="KW-1185">Reference proteome</keyword>
<keyword evidence="1" id="KW-0812">Transmembrane</keyword>
<dbReference type="EC" id="2.4.-.-" evidence="2"/>
<accession>A0ABV8PPH2</accession>
<keyword evidence="1" id="KW-1133">Transmembrane helix</keyword>
<dbReference type="InterPro" id="IPR029044">
    <property type="entry name" value="Nucleotide-diphossugar_trans"/>
</dbReference>
<sequence>MENLAVLLTCHNRKFKTLKSLRSLKKVEESYRGKLNVTIYLTDDGSTDSTAEAVLEEFPETIILPGDGNLFWANGMINSWSEAVKHHHDGYLLLNDDTFLLENVFDEITDSQKYAEQKYGRKGVYIGSTKDPESNELSYGGALLTNKFLYRFKILEPNGDYQECDLGNANIMFVDKTVVEDVGILSKGYEHGLADYDYTLKCKKKRIPVLVMRNYCGLCERDTRSLYHNFNTKTFKERVEHLYKPTGIAFKSRLLFMKRFFPYRVPFFYIMGWFKVLFPGFYVKTRFK</sequence>
<dbReference type="SUPFAM" id="SSF53448">
    <property type="entry name" value="Nucleotide-diphospho-sugar transferases"/>
    <property type="match status" value="1"/>
</dbReference>
<keyword evidence="2" id="KW-0808">Transferase</keyword>
<dbReference type="Gene3D" id="3.90.550.10">
    <property type="entry name" value="Spore Coat Polysaccharide Biosynthesis Protein SpsA, Chain A"/>
    <property type="match status" value="1"/>
</dbReference>
<name>A0ABV8PPH2_9FLAO</name>
<proteinExistence type="predicted"/>
<comment type="caution">
    <text evidence="2">The sequence shown here is derived from an EMBL/GenBank/DDBJ whole genome shotgun (WGS) entry which is preliminary data.</text>
</comment>
<organism evidence="2 3">
    <name type="scientific">Flagellimonas marina</name>
    <dbReference type="NCBI Taxonomy" id="1775168"/>
    <lineage>
        <taxon>Bacteria</taxon>
        <taxon>Pseudomonadati</taxon>
        <taxon>Bacteroidota</taxon>
        <taxon>Flavobacteriia</taxon>
        <taxon>Flavobacteriales</taxon>
        <taxon>Flavobacteriaceae</taxon>
        <taxon>Flagellimonas</taxon>
    </lineage>
</organism>
<gene>
    <name evidence="2" type="ORF">ACFOWS_10245</name>
</gene>
<dbReference type="Proteomes" id="UP001595841">
    <property type="component" value="Unassembled WGS sequence"/>
</dbReference>
<reference evidence="3" key="1">
    <citation type="journal article" date="2019" name="Int. J. Syst. Evol. Microbiol.">
        <title>The Global Catalogue of Microorganisms (GCM) 10K type strain sequencing project: providing services to taxonomists for standard genome sequencing and annotation.</title>
        <authorList>
            <consortium name="The Broad Institute Genomics Platform"/>
            <consortium name="The Broad Institute Genome Sequencing Center for Infectious Disease"/>
            <person name="Wu L."/>
            <person name="Ma J."/>
        </authorList>
    </citation>
    <scope>NUCLEOTIDE SEQUENCE [LARGE SCALE GENOMIC DNA]</scope>
    <source>
        <strain evidence="3">CGMCC 1.15774</strain>
    </source>
</reference>
<dbReference type="RefSeq" id="WP_379764164.1">
    <property type="nucleotide sequence ID" value="NZ_JBHSCL010000004.1"/>
</dbReference>
<evidence type="ECO:0000313" key="2">
    <source>
        <dbReference type="EMBL" id="MFC4220516.1"/>
    </source>
</evidence>
<keyword evidence="2" id="KW-0328">Glycosyltransferase</keyword>